<sequence length="281" mass="31995">MIFYRKGNTEVRRMQKDKQERYLELLAGLRLMDDDFFSEALDEKIAPVEYILNTVLERDDIRVLRTEAQVEYKSAANRSIKLDIRAVDAEGRVMDIEVQRADRGAGVRRARFHSSMLDRTLLDKGKDFEDLVDTYVIFITEHDRFGAGLPLYHVERRIAELDDALFGDGAHIVYVNGQFRDLNHPVGRLMHDMNCTNAADILNPLLAQEVRYLKETEGGRTQMCRAFEEIAFESAKEATHKANVAVAQKMLADGGLTLEQIAKFSSLPLSEVQELADKMPA</sequence>
<dbReference type="OrthoDB" id="9811201at2"/>
<reference evidence="1 2" key="1">
    <citation type="submission" date="2018-02" db="EMBL/GenBank/DDBJ databases">
        <title>Complete genome sequencing of Faecalibacterium prausnitzii strains isolated from the human gut.</title>
        <authorList>
            <person name="Fitzgerald B.C."/>
            <person name="Shkoporov A.N."/>
            <person name="Ross P.R."/>
            <person name="Hill C."/>
        </authorList>
    </citation>
    <scope>NUCLEOTIDE SEQUENCE [LARGE SCALE GENOMIC DNA]</scope>
    <source>
        <strain evidence="1 2">APC942/32-1</strain>
    </source>
</reference>
<gene>
    <name evidence="1" type="ORF">C4N26_10780</name>
</gene>
<dbReference type="AlphaFoldDB" id="A0A329TUD6"/>
<dbReference type="Proteomes" id="UP000251144">
    <property type="component" value="Unassembled WGS sequence"/>
</dbReference>
<protein>
    <submittedName>
        <fullName evidence="1">Nuclease</fullName>
    </submittedName>
</protein>
<comment type="caution">
    <text evidence="1">The sequence shown here is derived from an EMBL/GenBank/DDBJ whole genome shotgun (WGS) entry which is preliminary data.</text>
</comment>
<proteinExistence type="predicted"/>
<evidence type="ECO:0000313" key="1">
    <source>
        <dbReference type="EMBL" id="RAW53421.1"/>
    </source>
</evidence>
<evidence type="ECO:0000313" key="2">
    <source>
        <dbReference type="Proteomes" id="UP000251144"/>
    </source>
</evidence>
<organism evidence="1 2">
    <name type="scientific">Faecalibacterium prausnitzii</name>
    <dbReference type="NCBI Taxonomy" id="853"/>
    <lineage>
        <taxon>Bacteria</taxon>
        <taxon>Bacillati</taxon>
        <taxon>Bacillota</taxon>
        <taxon>Clostridia</taxon>
        <taxon>Eubacteriales</taxon>
        <taxon>Oscillospiraceae</taxon>
        <taxon>Faecalibacterium</taxon>
    </lineage>
</organism>
<accession>A0A329TUD6</accession>
<dbReference type="Pfam" id="PF12784">
    <property type="entry name" value="PDDEXK_2"/>
    <property type="match status" value="1"/>
</dbReference>
<dbReference type="EMBL" id="PRLB01000011">
    <property type="protein sequence ID" value="RAW53421.1"/>
    <property type="molecule type" value="Genomic_DNA"/>
</dbReference>
<name>A0A329TUD6_9FIRM</name>